<feature type="transmembrane region" description="Helical" evidence="1">
    <location>
        <begin position="209"/>
        <end position="231"/>
    </location>
</feature>
<dbReference type="RefSeq" id="XP_004334601.1">
    <property type="nucleotide sequence ID" value="XM_004334553.1"/>
</dbReference>
<evidence type="ECO:0008006" key="4">
    <source>
        <dbReference type="Google" id="ProtNLM"/>
    </source>
</evidence>
<dbReference type="EMBL" id="KB008103">
    <property type="protein sequence ID" value="ELR12588.1"/>
    <property type="molecule type" value="Genomic_DNA"/>
</dbReference>
<keyword evidence="3" id="KW-1185">Reference proteome</keyword>
<dbReference type="Proteomes" id="UP000011083">
    <property type="component" value="Unassembled WGS sequence"/>
</dbReference>
<dbReference type="GeneID" id="14913337"/>
<protein>
    <recommendedName>
        <fullName evidence="4">Transmembrane protein</fullName>
    </recommendedName>
</protein>
<keyword evidence="1" id="KW-0812">Transmembrane</keyword>
<name>L8GIN3_ACACF</name>
<dbReference type="AlphaFoldDB" id="L8GIN3"/>
<reference evidence="2 3" key="1">
    <citation type="journal article" date="2013" name="Genome Biol.">
        <title>Genome of Acanthamoeba castellanii highlights extensive lateral gene transfer and early evolution of tyrosine kinase signaling.</title>
        <authorList>
            <person name="Clarke M."/>
            <person name="Lohan A.J."/>
            <person name="Liu B."/>
            <person name="Lagkouvardos I."/>
            <person name="Roy S."/>
            <person name="Zafar N."/>
            <person name="Bertelli C."/>
            <person name="Schilde C."/>
            <person name="Kianianmomeni A."/>
            <person name="Burglin T.R."/>
            <person name="Frech C."/>
            <person name="Turcotte B."/>
            <person name="Kopec K.O."/>
            <person name="Synnott J.M."/>
            <person name="Choo C."/>
            <person name="Paponov I."/>
            <person name="Finkler A."/>
            <person name="Soon Heng Tan C."/>
            <person name="Hutchins A.P."/>
            <person name="Weinmeier T."/>
            <person name="Rattei T."/>
            <person name="Chu J.S."/>
            <person name="Gimenez G."/>
            <person name="Irimia M."/>
            <person name="Rigden D.J."/>
            <person name="Fitzpatrick D.A."/>
            <person name="Lorenzo-Morales J."/>
            <person name="Bateman A."/>
            <person name="Chiu C.H."/>
            <person name="Tang P."/>
            <person name="Hegemann P."/>
            <person name="Fromm H."/>
            <person name="Raoult D."/>
            <person name="Greub G."/>
            <person name="Miranda-Saavedra D."/>
            <person name="Chen N."/>
            <person name="Nash P."/>
            <person name="Ginger M.L."/>
            <person name="Horn M."/>
            <person name="Schaap P."/>
            <person name="Caler L."/>
            <person name="Loftus B."/>
        </authorList>
    </citation>
    <scope>NUCLEOTIDE SEQUENCE [LARGE SCALE GENOMIC DNA]</scope>
    <source>
        <strain evidence="2 3">Neff</strain>
    </source>
</reference>
<sequence length="232" mass="24564">MSATCGKSAINAIEGVCGRPGYIVDNSDCGNDQNQCNAKYGKDGSRWCASDGYGCCMRKTFAECGNDLCPWSPGCQEIVGQHCMDPANVTSPLCQSFCSVINNKRFCDTAMETYCTTSAGQADPLCSCINAVARGSPIPGCFDAMCSASGYKNFDQATQAQQCPSFCGSILECRGAGTCTIDDNTIVTHCFRQQQQQAALDQTAAGSKMALPVIVIIIAVVVLVIFGFFFAS</sequence>
<evidence type="ECO:0000313" key="2">
    <source>
        <dbReference type="EMBL" id="ELR12588.1"/>
    </source>
</evidence>
<keyword evidence="1" id="KW-0472">Membrane</keyword>
<evidence type="ECO:0000313" key="3">
    <source>
        <dbReference type="Proteomes" id="UP000011083"/>
    </source>
</evidence>
<keyword evidence="1" id="KW-1133">Transmembrane helix</keyword>
<dbReference type="KEGG" id="acan:ACA1_090770"/>
<gene>
    <name evidence="2" type="ORF">ACA1_090770</name>
</gene>
<accession>L8GIN3</accession>
<dbReference type="VEuPathDB" id="AmoebaDB:ACA1_090770"/>
<evidence type="ECO:0000256" key="1">
    <source>
        <dbReference type="SAM" id="Phobius"/>
    </source>
</evidence>
<organism evidence="2 3">
    <name type="scientific">Acanthamoeba castellanii (strain ATCC 30010 / Neff)</name>
    <dbReference type="NCBI Taxonomy" id="1257118"/>
    <lineage>
        <taxon>Eukaryota</taxon>
        <taxon>Amoebozoa</taxon>
        <taxon>Discosea</taxon>
        <taxon>Longamoebia</taxon>
        <taxon>Centramoebida</taxon>
        <taxon>Acanthamoebidae</taxon>
        <taxon>Acanthamoeba</taxon>
    </lineage>
</organism>
<proteinExistence type="predicted"/>